<evidence type="ECO:0000259" key="5">
    <source>
        <dbReference type="Pfam" id="PF25989"/>
    </source>
</evidence>
<dbReference type="Gene3D" id="1.10.287.470">
    <property type="entry name" value="Helix hairpin bin"/>
    <property type="match status" value="1"/>
</dbReference>
<evidence type="ECO:0000259" key="3">
    <source>
        <dbReference type="Pfam" id="PF25917"/>
    </source>
</evidence>
<organism evidence="6 7">
    <name type="scientific">Aquimarina celericrescens</name>
    <dbReference type="NCBI Taxonomy" id="1964542"/>
    <lineage>
        <taxon>Bacteria</taxon>
        <taxon>Pseudomonadati</taxon>
        <taxon>Bacteroidota</taxon>
        <taxon>Flavobacteriia</taxon>
        <taxon>Flavobacteriales</taxon>
        <taxon>Flavobacteriaceae</taxon>
        <taxon>Aquimarina</taxon>
    </lineage>
</organism>
<dbReference type="PANTHER" id="PTHR30158">
    <property type="entry name" value="ACRA/E-RELATED COMPONENT OF DRUG EFFLUX TRANSPORTER"/>
    <property type="match status" value="1"/>
</dbReference>
<comment type="similarity">
    <text evidence="1">Belongs to the membrane fusion protein (MFP) (TC 8.A.1) family.</text>
</comment>
<evidence type="ECO:0000313" key="6">
    <source>
        <dbReference type="EMBL" id="MFD2187992.1"/>
    </source>
</evidence>
<feature type="domain" description="YknX-like C-terminal permuted SH3-like" evidence="5">
    <location>
        <begin position="298"/>
        <end position="365"/>
    </location>
</feature>
<dbReference type="Gene3D" id="2.40.30.170">
    <property type="match status" value="1"/>
</dbReference>
<reference evidence="7" key="1">
    <citation type="journal article" date="2019" name="Int. J. Syst. Evol. Microbiol.">
        <title>The Global Catalogue of Microorganisms (GCM) 10K type strain sequencing project: providing services to taxonomists for standard genome sequencing and annotation.</title>
        <authorList>
            <consortium name="The Broad Institute Genomics Platform"/>
            <consortium name="The Broad Institute Genome Sequencing Center for Infectious Disease"/>
            <person name="Wu L."/>
            <person name="Ma J."/>
        </authorList>
    </citation>
    <scope>NUCLEOTIDE SEQUENCE [LARGE SCALE GENOMIC DNA]</scope>
    <source>
        <strain evidence="7">DT92</strain>
    </source>
</reference>
<dbReference type="Gene3D" id="2.40.420.20">
    <property type="match status" value="1"/>
</dbReference>
<dbReference type="EMBL" id="JBHUHY010000015">
    <property type="protein sequence ID" value="MFD2187992.1"/>
    <property type="molecule type" value="Genomic_DNA"/>
</dbReference>
<feature type="coiled-coil region" evidence="2">
    <location>
        <begin position="135"/>
        <end position="162"/>
    </location>
</feature>
<evidence type="ECO:0000256" key="2">
    <source>
        <dbReference type="SAM" id="Coils"/>
    </source>
</evidence>
<evidence type="ECO:0000256" key="1">
    <source>
        <dbReference type="ARBA" id="ARBA00009477"/>
    </source>
</evidence>
<protein>
    <submittedName>
        <fullName evidence="6">Efflux RND transporter periplasmic adaptor subunit</fullName>
    </submittedName>
</protein>
<dbReference type="Pfam" id="PF25944">
    <property type="entry name" value="Beta-barrel_RND"/>
    <property type="match status" value="1"/>
</dbReference>
<evidence type="ECO:0000313" key="7">
    <source>
        <dbReference type="Proteomes" id="UP001597344"/>
    </source>
</evidence>
<gene>
    <name evidence="6" type="ORF">ACFSJT_14415</name>
</gene>
<dbReference type="InterPro" id="IPR058625">
    <property type="entry name" value="MdtA-like_BSH"/>
</dbReference>
<dbReference type="Proteomes" id="UP001597344">
    <property type="component" value="Unassembled WGS sequence"/>
</dbReference>
<accession>A0ABW5AZQ9</accession>
<evidence type="ECO:0000259" key="4">
    <source>
        <dbReference type="Pfam" id="PF25944"/>
    </source>
</evidence>
<dbReference type="InterPro" id="IPR058637">
    <property type="entry name" value="YknX-like_C"/>
</dbReference>
<dbReference type="NCBIfam" id="TIGR01730">
    <property type="entry name" value="RND_mfp"/>
    <property type="match status" value="1"/>
</dbReference>
<feature type="domain" description="Multidrug resistance protein MdtA-like barrel-sandwich hybrid" evidence="3">
    <location>
        <begin position="57"/>
        <end position="194"/>
    </location>
</feature>
<name>A0ABW5AZQ9_9FLAO</name>
<dbReference type="InterPro" id="IPR058626">
    <property type="entry name" value="MdtA-like_b-barrel"/>
</dbReference>
<keyword evidence="7" id="KW-1185">Reference proteome</keyword>
<dbReference type="Pfam" id="PF25989">
    <property type="entry name" value="YknX_C"/>
    <property type="match status" value="1"/>
</dbReference>
<proteinExistence type="inferred from homology"/>
<feature type="domain" description="Multidrug resistance protein MdtA-like beta-barrel" evidence="4">
    <location>
        <begin position="204"/>
        <end position="283"/>
    </location>
</feature>
<dbReference type="RefSeq" id="WP_378320994.1">
    <property type="nucleotide sequence ID" value="NZ_JBHUHY010000015.1"/>
</dbReference>
<sequence>MRINSKLIILSMLITISCSKGKQKQKTGLKALPIVEVVRKDIVGYSSYPVSIEGVENIKIRPKIQGFIEEIYVDEGEEVKEGQLMFKLEAQSLDARAQASADAIKTVQARVNTAKIEVDKLKPLVRQGIISDVELKSAYSELNSAKAQLDQAKNNYKSVKRNVNYSNVTSPVDGVVARIPYEPGALVSATDPIPLTEVSKLDKIYAYFALNEKDYISFLRNTKGQSLQEKINNFSKVSLRLADDSTYQHQGVIQTTTAHVNSDTGTIQFRAIFPNPERLLANGNSGTILIPKNYKNTLVIPEQSSYERQTLTYVFKVTEGDTLRSKNINVETRINNYILIESGLKEGDKILAEGINQVRDGMKIQPREIPLDSIMNSINPVFKN</sequence>
<dbReference type="Pfam" id="PF25917">
    <property type="entry name" value="BSH_RND"/>
    <property type="match status" value="1"/>
</dbReference>
<dbReference type="PANTHER" id="PTHR30158:SF23">
    <property type="entry name" value="MULTIDRUG RESISTANCE PROTEIN MEXA"/>
    <property type="match status" value="1"/>
</dbReference>
<comment type="caution">
    <text evidence="6">The sequence shown here is derived from an EMBL/GenBank/DDBJ whole genome shotgun (WGS) entry which is preliminary data.</text>
</comment>
<dbReference type="InterPro" id="IPR006143">
    <property type="entry name" value="RND_pump_MFP"/>
</dbReference>
<dbReference type="SUPFAM" id="SSF111369">
    <property type="entry name" value="HlyD-like secretion proteins"/>
    <property type="match status" value="1"/>
</dbReference>
<keyword evidence="2" id="KW-0175">Coiled coil</keyword>
<dbReference type="PROSITE" id="PS51257">
    <property type="entry name" value="PROKAR_LIPOPROTEIN"/>
    <property type="match status" value="1"/>
</dbReference>
<dbReference type="Gene3D" id="2.40.50.100">
    <property type="match status" value="1"/>
</dbReference>